<evidence type="ECO:0000313" key="1">
    <source>
        <dbReference type="EMBL" id="EDN80218.1"/>
    </source>
</evidence>
<evidence type="ECO:0000313" key="2">
    <source>
        <dbReference type="Proteomes" id="UP000003553"/>
    </source>
</evidence>
<proteinExistence type="predicted"/>
<comment type="caution">
    <text evidence="1">The sequence shown here is derived from an EMBL/GenBank/DDBJ whole genome shotgun (WGS) entry which is preliminary data.</text>
</comment>
<dbReference type="AlphaFoldDB" id="A7BAJ4"/>
<protein>
    <submittedName>
        <fullName evidence="1">Uncharacterized protein</fullName>
    </submittedName>
</protein>
<organism evidence="1 2">
    <name type="scientific">Schaalia dentiphila ATCC 17982</name>
    <dbReference type="NCBI Taxonomy" id="411466"/>
    <lineage>
        <taxon>Bacteria</taxon>
        <taxon>Bacillati</taxon>
        <taxon>Actinomycetota</taxon>
        <taxon>Actinomycetes</taxon>
        <taxon>Actinomycetales</taxon>
        <taxon>Actinomycetaceae</taxon>
        <taxon>Schaalia</taxon>
        <taxon>Schaalia dentiphila</taxon>
    </lineage>
</organism>
<gene>
    <name evidence="1" type="ORF">ACTODO_00658</name>
</gene>
<accession>A7BAJ4</accession>
<dbReference type="Proteomes" id="UP000003553">
    <property type="component" value="Unassembled WGS sequence"/>
</dbReference>
<dbReference type="EMBL" id="AAYI02000004">
    <property type="protein sequence ID" value="EDN80218.1"/>
    <property type="molecule type" value="Genomic_DNA"/>
</dbReference>
<reference evidence="1" key="1">
    <citation type="submission" date="2007-04" db="EMBL/GenBank/DDBJ databases">
        <authorList>
            <person name="Fulton L."/>
            <person name="Clifton S."/>
            <person name="Fulton B."/>
            <person name="Xu J."/>
            <person name="Minx P."/>
            <person name="Pepin K.H."/>
            <person name="Johnson M."/>
            <person name="Thiruvilangam P."/>
            <person name="Bhonagiri V."/>
            <person name="Nash W.E."/>
            <person name="Mardis E.R."/>
            <person name="Wilson R.K."/>
        </authorList>
    </citation>
    <scope>NUCLEOTIDE SEQUENCE [LARGE SCALE GENOMIC DNA]</scope>
    <source>
        <strain evidence="1">ATCC 17982</strain>
    </source>
</reference>
<reference evidence="1" key="2">
    <citation type="submission" date="2015-05" db="EMBL/GenBank/DDBJ databases">
        <title>Draft genome sequence of Actinomyces odontolyticus (ATCC 17982).</title>
        <authorList>
            <person name="Sudarsanam P."/>
            <person name="Ley R."/>
            <person name="Guruge J."/>
            <person name="Turnbaugh P.J."/>
            <person name="Mahowald M."/>
            <person name="Liep D."/>
            <person name="Gordon J."/>
        </authorList>
    </citation>
    <scope>NUCLEOTIDE SEQUENCE</scope>
    <source>
        <strain evidence="1">ATCC 17982</strain>
    </source>
</reference>
<name>A7BAJ4_9ACTO</name>
<keyword evidence="2" id="KW-1185">Reference proteome</keyword>
<dbReference type="HOGENOM" id="CLU_3339028_0_0_11"/>
<sequence>MNICFATKVHMFADNPLKRLKFWMIQNSVDTVTIIAN</sequence>